<dbReference type="InterPro" id="IPR019391">
    <property type="entry name" value="Storkhead-box_WHD"/>
</dbReference>
<dbReference type="GO" id="GO:0005634">
    <property type="term" value="C:nucleus"/>
    <property type="evidence" value="ECO:0007669"/>
    <property type="project" value="TreeGrafter"/>
</dbReference>
<dbReference type="PANTHER" id="PTHR22437">
    <property type="entry name" value="WINGED HELIX DOMAIN-CONTAINING PROTEIN"/>
    <property type="match status" value="1"/>
</dbReference>
<organism evidence="2 3">
    <name type="scientific">Paralvinella palmiformis</name>
    <dbReference type="NCBI Taxonomy" id="53620"/>
    <lineage>
        <taxon>Eukaryota</taxon>
        <taxon>Metazoa</taxon>
        <taxon>Spiralia</taxon>
        <taxon>Lophotrochozoa</taxon>
        <taxon>Annelida</taxon>
        <taxon>Polychaeta</taxon>
        <taxon>Sedentaria</taxon>
        <taxon>Canalipalpata</taxon>
        <taxon>Terebellida</taxon>
        <taxon>Terebelliformia</taxon>
        <taxon>Alvinellidae</taxon>
        <taxon>Paralvinella</taxon>
    </lineage>
</organism>
<dbReference type="PANTHER" id="PTHR22437:SF0">
    <property type="entry name" value="FI21431P1"/>
    <property type="match status" value="1"/>
</dbReference>
<proteinExistence type="predicted"/>
<reference evidence="2" key="1">
    <citation type="journal article" date="2023" name="Mol. Biol. Evol.">
        <title>Third-Generation Sequencing Reveals the Adaptive Role of the Epigenome in Three Deep-Sea Polychaetes.</title>
        <authorList>
            <person name="Perez M."/>
            <person name="Aroh O."/>
            <person name="Sun Y."/>
            <person name="Lan Y."/>
            <person name="Juniper S.K."/>
            <person name="Young C.R."/>
            <person name="Angers B."/>
            <person name="Qian P.Y."/>
        </authorList>
    </citation>
    <scope>NUCLEOTIDE SEQUENCE</scope>
    <source>
        <strain evidence="2">P08H-3</strain>
    </source>
</reference>
<dbReference type="GO" id="GO:0000977">
    <property type="term" value="F:RNA polymerase II transcription regulatory region sequence-specific DNA binding"/>
    <property type="evidence" value="ECO:0007669"/>
    <property type="project" value="TreeGrafter"/>
</dbReference>
<dbReference type="GO" id="GO:0005737">
    <property type="term" value="C:cytoplasm"/>
    <property type="evidence" value="ECO:0007669"/>
    <property type="project" value="TreeGrafter"/>
</dbReference>
<name>A0AAD9NJX4_9ANNE</name>
<evidence type="ECO:0000313" key="3">
    <source>
        <dbReference type="Proteomes" id="UP001208570"/>
    </source>
</evidence>
<dbReference type="EMBL" id="JAODUP010000006">
    <property type="protein sequence ID" value="KAK2169899.1"/>
    <property type="molecule type" value="Genomic_DNA"/>
</dbReference>
<accession>A0AAD9NJX4</accession>
<dbReference type="AlphaFoldDB" id="A0AAD9NJX4"/>
<keyword evidence="3" id="KW-1185">Reference proteome</keyword>
<dbReference type="Proteomes" id="UP001208570">
    <property type="component" value="Unassembled WGS sequence"/>
</dbReference>
<feature type="domain" description="Winged helix Storkhead-box1" evidence="1">
    <location>
        <begin position="132"/>
        <end position="202"/>
    </location>
</feature>
<dbReference type="GO" id="GO:0006357">
    <property type="term" value="P:regulation of transcription by RNA polymerase II"/>
    <property type="evidence" value="ECO:0007669"/>
    <property type="project" value="InterPro"/>
</dbReference>
<comment type="caution">
    <text evidence="2">The sequence shown here is derived from an EMBL/GenBank/DDBJ whole genome shotgun (WGS) entry which is preliminary data.</text>
</comment>
<dbReference type="InterPro" id="IPR040126">
    <property type="entry name" value="STOX1/2"/>
</dbReference>
<evidence type="ECO:0000313" key="2">
    <source>
        <dbReference type="EMBL" id="KAK2169899.1"/>
    </source>
</evidence>
<evidence type="ECO:0000259" key="1">
    <source>
        <dbReference type="Pfam" id="PF10264"/>
    </source>
</evidence>
<protein>
    <recommendedName>
        <fullName evidence="1">Winged helix Storkhead-box1 domain-containing protein</fullName>
    </recommendedName>
</protein>
<sequence length="203" mass="23290">MAKNQSDDGIQIAPRCLGIVFKERKPKKHESVGVVDKEQVQVGANDIISKRMCGEELFREFIAENECCYWNPHLQESIKHLRFEGYFHPHTILVTGRDIYLDTVKCAWAQRTIRSPKGFTVHRVGEVCNISMMPIAQSQFTPLPEALCITISDLTKNNEDASFDAIMEELKNRYKGLQQPTEQITYQTLGSLIKERKIYHTGM</sequence>
<dbReference type="Pfam" id="PF10264">
    <property type="entry name" value="WHD_Storkhead"/>
    <property type="match status" value="1"/>
</dbReference>
<gene>
    <name evidence="2" type="ORF">LSH36_6g11008</name>
</gene>